<dbReference type="AlphaFoldDB" id="D8U6Z6"/>
<name>D8U6Z6_VOLCA</name>
<dbReference type="Proteomes" id="UP000001058">
    <property type="component" value="Unassembled WGS sequence"/>
</dbReference>
<gene>
    <name evidence="2" type="ORF">VOLCADRAFT_95242</name>
</gene>
<evidence type="ECO:0000313" key="2">
    <source>
        <dbReference type="EMBL" id="EFJ44599.1"/>
    </source>
</evidence>
<dbReference type="RefSeq" id="XP_002954449.1">
    <property type="nucleotide sequence ID" value="XM_002954403.1"/>
</dbReference>
<evidence type="ECO:0000313" key="3">
    <source>
        <dbReference type="Proteomes" id="UP000001058"/>
    </source>
</evidence>
<keyword evidence="3" id="KW-1185">Reference proteome</keyword>
<dbReference type="KEGG" id="vcn:VOLCADRAFT_95242"/>
<dbReference type="STRING" id="3068.D8U6Z6"/>
<evidence type="ECO:0000256" key="1">
    <source>
        <dbReference type="SAM" id="MobiDB-lite"/>
    </source>
</evidence>
<organism evidence="3">
    <name type="scientific">Volvox carteri f. nagariensis</name>
    <dbReference type="NCBI Taxonomy" id="3068"/>
    <lineage>
        <taxon>Eukaryota</taxon>
        <taxon>Viridiplantae</taxon>
        <taxon>Chlorophyta</taxon>
        <taxon>core chlorophytes</taxon>
        <taxon>Chlorophyceae</taxon>
        <taxon>CS clade</taxon>
        <taxon>Chlamydomonadales</taxon>
        <taxon>Volvocaceae</taxon>
        <taxon>Volvox</taxon>
    </lineage>
</organism>
<dbReference type="GeneID" id="9624445"/>
<dbReference type="InterPro" id="IPR027417">
    <property type="entry name" value="P-loop_NTPase"/>
</dbReference>
<sequence length="132" mass="14443">MAATTTNHLIASHRHIEAHNDSNARMPRRSAIAEKEEKKIPAINASADDIAKAGEVLSPPSPSSSYLSSAVAFVLLDPSPRELRRRLRNRERAGGHFMKACLLDSQLAALSYSEDELLAHIRDGSTSTNQQQ</sequence>
<dbReference type="InParanoid" id="D8U6Z6"/>
<proteinExistence type="predicted"/>
<reference evidence="2 3" key="1">
    <citation type="journal article" date="2010" name="Science">
        <title>Genomic analysis of organismal complexity in the multicellular green alga Volvox carteri.</title>
        <authorList>
            <person name="Prochnik S.E."/>
            <person name="Umen J."/>
            <person name="Nedelcu A.M."/>
            <person name="Hallmann A."/>
            <person name="Miller S.M."/>
            <person name="Nishii I."/>
            <person name="Ferris P."/>
            <person name="Kuo A."/>
            <person name="Mitros T."/>
            <person name="Fritz-Laylin L.K."/>
            <person name="Hellsten U."/>
            <person name="Chapman J."/>
            <person name="Simakov O."/>
            <person name="Rensing S.A."/>
            <person name="Terry A."/>
            <person name="Pangilinan J."/>
            <person name="Kapitonov V."/>
            <person name="Jurka J."/>
            <person name="Salamov A."/>
            <person name="Shapiro H."/>
            <person name="Schmutz J."/>
            <person name="Grimwood J."/>
            <person name="Lindquist E."/>
            <person name="Lucas S."/>
            <person name="Grigoriev I.V."/>
            <person name="Schmitt R."/>
            <person name="Kirk D."/>
            <person name="Rokhsar D.S."/>
        </authorList>
    </citation>
    <scope>NUCLEOTIDE SEQUENCE [LARGE SCALE GENOMIC DNA]</scope>
    <source>
        <strain evidence="3">f. Nagariensis / Eve</strain>
    </source>
</reference>
<feature type="region of interest" description="Disordered" evidence="1">
    <location>
        <begin position="1"/>
        <end position="39"/>
    </location>
</feature>
<accession>D8U6Z6</accession>
<protein>
    <submittedName>
        <fullName evidence="2">Uncharacterized protein</fullName>
    </submittedName>
</protein>
<dbReference type="EMBL" id="GL378363">
    <property type="protein sequence ID" value="EFJ44599.1"/>
    <property type="molecule type" value="Genomic_DNA"/>
</dbReference>
<dbReference type="Gene3D" id="3.40.50.300">
    <property type="entry name" value="P-loop containing nucleotide triphosphate hydrolases"/>
    <property type="match status" value="1"/>
</dbReference>